<evidence type="ECO:0000256" key="5">
    <source>
        <dbReference type="ARBA" id="ARBA00023242"/>
    </source>
</evidence>
<reference evidence="8" key="1">
    <citation type="submission" date="2021-01" db="EMBL/GenBank/DDBJ databases">
        <authorList>
            <person name="Kaushik A."/>
        </authorList>
    </citation>
    <scope>NUCLEOTIDE SEQUENCE</scope>
    <source>
        <strain evidence="8">Type strain: AG8-Rh-89/</strain>
    </source>
</reference>
<sequence length="250" mass="28295">MEPTPPTGVRMLTRFEACLVCRRRKLRCDATQPECNRCRATGNKCQYQDPALRSRTRVLQDQIKEIEAKINEIEQRRGRSSVTSRASSSSSQNESNSSSGTLFPRSLPQVASPIAPLDDLAHQASEFSLYLGSDNSFQPNMLSQLGPSDLSLPGETSRKLLNMFLQRKQISGFELHVGRVVKSFQPRSADHGVPALYFAMLLLGCHFISEPELKLWEEMLYQRTKLEIEGNVARAYLNDRSKYNPLHHLQ</sequence>
<dbReference type="GO" id="GO:0000981">
    <property type="term" value="F:DNA-binding transcription factor activity, RNA polymerase II-specific"/>
    <property type="evidence" value="ECO:0007669"/>
    <property type="project" value="InterPro"/>
</dbReference>
<accession>A0A8H2X2C1</accession>
<dbReference type="GO" id="GO:0008270">
    <property type="term" value="F:zinc ion binding"/>
    <property type="evidence" value="ECO:0007669"/>
    <property type="project" value="InterPro"/>
</dbReference>
<keyword evidence="4" id="KW-0804">Transcription</keyword>
<organism evidence="8 9">
    <name type="scientific">Rhizoctonia solani</name>
    <dbReference type="NCBI Taxonomy" id="456999"/>
    <lineage>
        <taxon>Eukaryota</taxon>
        <taxon>Fungi</taxon>
        <taxon>Dikarya</taxon>
        <taxon>Basidiomycota</taxon>
        <taxon>Agaricomycotina</taxon>
        <taxon>Agaricomycetes</taxon>
        <taxon>Cantharellales</taxon>
        <taxon>Ceratobasidiaceae</taxon>
        <taxon>Rhizoctonia</taxon>
    </lineage>
</organism>
<dbReference type="PROSITE" id="PS50048">
    <property type="entry name" value="ZN2_CY6_FUNGAL_2"/>
    <property type="match status" value="1"/>
</dbReference>
<dbReference type="InterPro" id="IPR001138">
    <property type="entry name" value="Zn2Cys6_DnaBD"/>
</dbReference>
<feature type="domain" description="Zn(2)-C6 fungal-type" evidence="7">
    <location>
        <begin position="17"/>
        <end position="47"/>
    </location>
</feature>
<comment type="caution">
    <text evidence="8">The sequence shown here is derived from an EMBL/GenBank/DDBJ whole genome shotgun (WGS) entry which is preliminary data.</text>
</comment>
<dbReference type="AlphaFoldDB" id="A0A8H2X2C1"/>
<evidence type="ECO:0000256" key="6">
    <source>
        <dbReference type="SAM" id="MobiDB-lite"/>
    </source>
</evidence>
<keyword evidence="3" id="KW-0805">Transcription regulation</keyword>
<feature type="region of interest" description="Disordered" evidence="6">
    <location>
        <begin position="74"/>
        <end position="105"/>
    </location>
</feature>
<dbReference type="PANTHER" id="PTHR47338:SF29">
    <property type="entry name" value="ZN(2)-C6 FUNGAL-TYPE DOMAIN-CONTAINING PROTEIN"/>
    <property type="match status" value="1"/>
</dbReference>
<dbReference type="Proteomes" id="UP000663850">
    <property type="component" value="Unassembled WGS sequence"/>
</dbReference>
<dbReference type="PANTHER" id="PTHR47338">
    <property type="entry name" value="ZN(II)2CYS6 TRANSCRIPTION FACTOR (EUROFUNG)-RELATED"/>
    <property type="match status" value="1"/>
</dbReference>
<gene>
    <name evidence="8" type="ORF">RDB_LOCUS1561</name>
</gene>
<dbReference type="PROSITE" id="PS00463">
    <property type="entry name" value="ZN2_CY6_FUNGAL_1"/>
    <property type="match status" value="1"/>
</dbReference>
<evidence type="ECO:0000256" key="3">
    <source>
        <dbReference type="ARBA" id="ARBA00023015"/>
    </source>
</evidence>
<feature type="compositionally biased region" description="Low complexity" evidence="6">
    <location>
        <begin position="80"/>
        <end position="99"/>
    </location>
</feature>
<proteinExistence type="predicted"/>
<dbReference type="InterPro" id="IPR036864">
    <property type="entry name" value="Zn2-C6_fun-type_DNA-bd_sf"/>
</dbReference>
<dbReference type="Pfam" id="PF00172">
    <property type="entry name" value="Zn_clus"/>
    <property type="match status" value="1"/>
</dbReference>
<evidence type="ECO:0000256" key="1">
    <source>
        <dbReference type="ARBA" id="ARBA00004123"/>
    </source>
</evidence>
<comment type="subcellular location">
    <subcellularLocation>
        <location evidence="1">Nucleus</location>
    </subcellularLocation>
</comment>
<evidence type="ECO:0000313" key="8">
    <source>
        <dbReference type="EMBL" id="CAE6411641.1"/>
    </source>
</evidence>
<evidence type="ECO:0000259" key="7">
    <source>
        <dbReference type="PROSITE" id="PS50048"/>
    </source>
</evidence>
<name>A0A8H2X2C1_9AGAM</name>
<dbReference type="Gene3D" id="4.10.240.10">
    <property type="entry name" value="Zn(2)-C6 fungal-type DNA-binding domain"/>
    <property type="match status" value="1"/>
</dbReference>
<dbReference type="CDD" id="cd00067">
    <property type="entry name" value="GAL4"/>
    <property type="match status" value="1"/>
</dbReference>
<keyword evidence="2" id="KW-0479">Metal-binding</keyword>
<dbReference type="InterPro" id="IPR050815">
    <property type="entry name" value="TF_fung"/>
</dbReference>
<dbReference type="GO" id="GO:0005634">
    <property type="term" value="C:nucleus"/>
    <property type="evidence" value="ECO:0007669"/>
    <property type="project" value="UniProtKB-SubCell"/>
</dbReference>
<evidence type="ECO:0000313" key="9">
    <source>
        <dbReference type="Proteomes" id="UP000663850"/>
    </source>
</evidence>
<protein>
    <recommendedName>
        <fullName evidence="7">Zn(2)-C6 fungal-type domain-containing protein</fullName>
    </recommendedName>
</protein>
<keyword evidence="5" id="KW-0539">Nucleus</keyword>
<dbReference type="SUPFAM" id="SSF57701">
    <property type="entry name" value="Zn2/Cys6 DNA-binding domain"/>
    <property type="match status" value="1"/>
</dbReference>
<dbReference type="SMART" id="SM00066">
    <property type="entry name" value="GAL4"/>
    <property type="match status" value="1"/>
</dbReference>
<dbReference type="EMBL" id="CAJMWZ010000114">
    <property type="protein sequence ID" value="CAE6411641.1"/>
    <property type="molecule type" value="Genomic_DNA"/>
</dbReference>
<evidence type="ECO:0000256" key="4">
    <source>
        <dbReference type="ARBA" id="ARBA00023163"/>
    </source>
</evidence>
<evidence type="ECO:0000256" key="2">
    <source>
        <dbReference type="ARBA" id="ARBA00022723"/>
    </source>
</evidence>